<accession>X0XYT1</accession>
<dbReference type="GO" id="GO:0005829">
    <property type="term" value="C:cytosol"/>
    <property type="evidence" value="ECO:0007669"/>
    <property type="project" value="TreeGrafter"/>
</dbReference>
<dbReference type="InterPro" id="IPR019468">
    <property type="entry name" value="AdenyloSucc_lyase_C"/>
</dbReference>
<dbReference type="SMART" id="SM00998">
    <property type="entry name" value="ADSL_C"/>
    <property type="match status" value="1"/>
</dbReference>
<organism evidence="3">
    <name type="scientific">marine sediment metagenome</name>
    <dbReference type="NCBI Taxonomy" id="412755"/>
    <lineage>
        <taxon>unclassified sequences</taxon>
        <taxon>metagenomes</taxon>
        <taxon>ecological metagenomes</taxon>
    </lineage>
</organism>
<feature type="domain" description="Adenylosuccinate lyase C-terminal" evidence="2">
    <location>
        <begin position="80"/>
        <end position="160"/>
    </location>
</feature>
<sequence length="164" mass="19314">NPVRTERISGLARLIRANLQVSLENMPLWHERDISHSSAERVILPDSFILSDFILAEMTDIVQNWRVHPEKMKTNIELTRNLIFSQSVLLALIKKKVTRDQAYQMVQEKSLKAWKEHFDFKNMVQSDENISSILTQEEINECFSLEPFLEKIDYIFERVFSDES</sequence>
<reference evidence="3" key="1">
    <citation type="journal article" date="2014" name="Front. Microbiol.">
        <title>High frequency of phylogenetically diverse reductive dehalogenase-homologous genes in deep subseafloor sedimentary metagenomes.</title>
        <authorList>
            <person name="Kawai M."/>
            <person name="Futagami T."/>
            <person name="Toyoda A."/>
            <person name="Takaki Y."/>
            <person name="Nishi S."/>
            <person name="Hori S."/>
            <person name="Arai W."/>
            <person name="Tsubouchi T."/>
            <person name="Morono Y."/>
            <person name="Uchiyama I."/>
            <person name="Ito T."/>
            <person name="Fujiyama A."/>
            <person name="Inagaki F."/>
            <person name="Takami H."/>
        </authorList>
    </citation>
    <scope>NUCLEOTIDE SEQUENCE</scope>
    <source>
        <strain evidence="3">Expedition CK06-06</strain>
    </source>
</reference>
<name>X0XYT1_9ZZZZ</name>
<dbReference type="Gene3D" id="1.20.200.10">
    <property type="entry name" value="Fumarase/aspartase (Central domain)"/>
    <property type="match status" value="1"/>
</dbReference>
<feature type="non-terminal residue" evidence="3">
    <location>
        <position position="1"/>
    </location>
</feature>
<evidence type="ECO:0000256" key="1">
    <source>
        <dbReference type="ARBA" id="ARBA00023239"/>
    </source>
</evidence>
<dbReference type="PANTHER" id="PTHR43172">
    <property type="entry name" value="ADENYLOSUCCINATE LYASE"/>
    <property type="match status" value="1"/>
</dbReference>
<keyword evidence="1" id="KW-0456">Lyase</keyword>
<dbReference type="EMBL" id="BARS01042526">
    <property type="protein sequence ID" value="GAG29896.1"/>
    <property type="molecule type" value="Genomic_DNA"/>
</dbReference>
<protein>
    <recommendedName>
        <fullName evidence="2">Adenylosuccinate lyase C-terminal domain-containing protein</fullName>
    </recommendedName>
</protein>
<proteinExistence type="predicted"/>
<dbReference type="Pfam" id="PF10397">
    <property type="entry name" value="ADSL_C"/>
    <property type="match status" value="1"/>
</dbReference>
<dbReference type="GO" id="GO:0004018">
    <property type="term" value="F:N6-(1,2-dicarboxyethyl)AMP AMP-lyase (fumarate-forming) activity"/>
    <property type="evidence" value="ECO:0007669"/>
    <property type="project" value="TreeGrafter"/>
</dbReference>
<evidence type="ECO:0000313" key="3">
    <source>
        <dbReference type="EMBL" id="GAG29896.1"/>
    </source>
</evidence>
<dbReference type="InterPro" id="IPR008948">
    <property type="entry name" value="L-Aspartase-like"/>
</dbReference>
<dbReference type="FunFam" id="1.10.40.30:FF:000007">
    <property type="entry name" value="Adenylosuccinate lyase"/>
    <property type="match status" value="1"/>
</dbReference>
<dbReference type="SUPFAM" id="SSF48557">
    <property type="entry name" value="L-aspartase-like"/>
    <property type="match status" value="1"/>
</dbReference>
<comment type="caution">
    <text evidence="3">The sequence shown here is derived from an EMBL/GenBank/DDBJ whole genome shotgun (WGS) entry which is preliminary data.</text>
</comment>
<evidence type="ECO:0000259" key="2">
    <source>
        <dbReference type="SMART" id="SM00998"/>
    </source>
</evidence>
<dbReference type="GO" id="GO:0044208">
    <property type="term" value="P:'de novo' AMP biosynthetic process"/>
    <property type="evidence" value="ECO:0007669"/>
    <property type="project" value="TreeGrafter"/>
</dbReference>
<dbReference type="AlphaFoldDB" id="X0XYT1"/>
<dbReference type="PANTHER" id="PTHR43172:SF1">
    <property type="entry name" value="ADENYLOSUCCINATE LYASE"/>
    <property type="match status" value="1"/>
</dbReference>
<dbReference type="GO" id="GO:0070626">
    <property type="term" value="F:(S)-2-(5-amino-1-(5-phospho-D-ribosyl)imidazole-4-carboxamido) succinate lyase (fumarate-forming) activity"/>
    <property type="evidence" value="ECO:0007669"/>
    <property type="project" value="TreeGrafter"/>
</dbReference>
<gene>
    <name evidence="3" type="ORF">S01H1_64508</name>
</gene>
<dbReference type="Gene3D" id="1.10.40.30">
    <property type="entry name" value="Fumarase/aspartase (C-terminal domain)"/>
    <property type="match status" value="1"/>
</dbReference>